<reference evidence="1" key="2">
    <citation type="submission" date="2010-07" db="EMBL/GenBank/DDBJ databases">
        <authorList>
            <consortium name="The Broad Institute Genome Sequencing Platform"/>
            <consortium name="Broad Institute Genome Sequencing Center for Infectious Disease"/>
            <person name="Ma L.-J."/>
            <person name="Dead R."/>
            <person name="Young S."/>
            <person name="Zeng Q."/>
            <person name="Koehrsen M."/>
            <person name="Alvarado L."/>
            <person name="Berlin A."/>
            <person name="Chapman S.B."/>
            <person name="Chen Z."/>
            <person name="Freedman E."/>
            <person name="Gellesch M."/>
            <person name="Goldberg J."/>
            <person name="Griggs A."/>
            <person name="Gujja S."/>
            <person name="Heilman E.R."/>
            <person name="Heiman D."/>
            <person name="Hepburn T."/>
            <person name="Howarth C."/>
            <person name="Jen D."/>
            <person name="Larson L."/>
            <person name="Mehta T."/>
            <person name="Neiman D."/>
            <person name="Pearson M."/>
            <person name="Roberts A."/>
            <person name="Saif S."/>
            <person name="Shea T."/>
            <person name="Shenoy N."/>
            <person name="Sisk P."/>
            <person name="Stolte C."/>
            <person name="Sykes S."/>
            <person name="Walk T."/>
            <person name="White J."/>
            <person name="Yandava C."/>
            <person name="Haas B."/>
            <person name="Nusbaum C."/>
            <person name="Birren B."/>
        </authorList>
    </citation>
    <scope>NUCLEOTIDE SEQUENCE</scope>
    <source>
        <strain evidence="1">R3-111a-1</strain>
    </source>
</reference>
<reference evidence="3" key="1">
    <citation type="submission" date="2010-07" db="EMBL/GenBank/DDBJ databases">
        <title>The genome sequence of Gaeumannomyces graminis var. tritici strain R3-111a-1.</title>
        <authorList>
            <consortium name="The Broad Institute Genome Sequencing Platform"/>
            <person name="Ma L.-J."/>
            <person name="Dead R."/>
            <person name="Young S."/>
            <person name="Zeng Q."/>
            <person name="Koehrsen M."/>
            <person name="Alvarado L."/>
            <person name="Berlin A."/>
            <person name="Chapman S.B."/>
            <person name="Chen Z."/>
            <person name="Freedman E."/>
            <person name="Gellesch M."/>
            <person name="Goldberg J."/>
            <person name="Griggs A."/>
            <person name="Gujja S."/>
            <person name="Heilman E.R."/>
            <person name="Heiman D."/>
            <person name="Hepburn T."/>
            <person name="Howarth C."/>
            <person name="Jen D."/>
            <person name="Larson L."/>
            <person name="Mehta T."/>
            <person name="Neiman D."/>
            <person name="Pearson M."/>
            <person name="Roberts A."/>
            <person name="Saif S."/>
            <person name="Shea T."/>
            <person name="Shenoy N."/>
            <person name="Sisk P."/>
            <person name="Stolte C."/>
            <person name="Sykes S."/>
            <person name="Walk T."/>
            <person name="White J."/>
            <person name="Yandava C."/>
            <person name="Haas B."/>
            <person name="Nusbaum C."/>
            <person name="Birren B."/>
        </authorList>
    </citation>
    <scope>NUCLEOTIDE SEQUENCE [LARGE SCALE GENOMIC DNA]</scope>
    <source>
        <strain evidence="3">R3-111a-1</strain>
    </source>
</reference>
<dbReference type="EMBL" id="GL385408">
    <property type="protein sequence ID" value="EJT68947.1"/>
    <property type="molecule type" value="Genomic_DNA"/>
</dbReference>
<sequence>MRVEGSLQRLLYPGVPPIRENTGDCFYDWDPLDGTHDFKASPPRPGFASPCTTSSLPHSKLFPPIRCSGYQTMQKCFNCEKVGKDRLNGGVS</sequence>
<dbReference type="EnsemblFungi" id="EJT68947">
    <property type="protein sequence ID" value="EJT68947"/>
    <property type="gene ID" value="GGTG_13453"/>
</dbReference>
<dbReference type="HOGENOM" id="CLU_2413377_0_0_1"/>
<reference evidence="1" key="3">
    <citation type="submission" date="2010-09" db="EMBL/GenBank/DDBJ databases">
        <title>Annotation of Gaeumannomyces graminis var. tritici R3-111a-1.</title>
        <authorList>
            <consortium name="The Broad Institute Genome Sequencing Platform"/>
            <person name="Ma L.-J."/>
            <person name="Dead R."/>
            <person name="Young S.K."/>
            <person name="Zeng Q."/>
            <person name="Gargeya S."/>
            <person name="Fitzgerald M."/>
            <person name="Haas B."/>
            <person name="Abouelleil A."/>
            <person name="Alvarado L."/>
            <person name="Arachchi H.M."/>
            <person name="Berlin A."/>
            <person name="Brown A."/>
            <person name="Chapman S.B."/>
            <person name="Chen Z."/>
            <person name="Dunbar C."/>
            <person name="Freedman E."/>
            <person name="Gearin G."/>
            <person name="Gellesch M."/>
            <person name="Goldberg J."/>
            <person name="Griggs A."/>
            <person name="Gujja S."/>
            <person name="Heiman D."/>
            <person name="Howarth C."/>
            <person name="Larson L."/>
            <person name="Lui A."/>
            <person name="MacDonald P.J.P."/>
            <person name="Mehta T."/>
            <person name="Montmayeur A."/>
            <person name="Murphy C."/>
            <person name="Neiman D."/>
            <person name="Pearson M."/>
            <person name="Priest M."/>
            <person name="Roberts A."/>
            <person name="Saif S."/>
            <person name="Shea T."/>
            <person name="Shenoy N."/>
            <person name="Sisk P."/>
            <person name="Stolte C."/>
            <person name="Sykes S."/>
            <person name="Yandava C."/>
            <person name="Wortman J."/>
            <person name="Nusbaum C."/>
            <person name="Birren B."/>
        </authorList>
    </citation>
    <scope>NUCLEOTIDE SEQUENCE</scope>
    <source>
        <strain evidence="1">R3-111a-1</strain>
    </source>
</reference>
<dbReference type="Proteomes" id="UP000006039">
    <property type="component" value="Unassembled WGS sequence"/>
</dbReference>
<dbReference type="AlphaFoldDB" id="J3PIX3"/>
<evidence type="ECO:0000313" key="2">
    <source>
        <dbReference type="EnsemblFungi" id="EJT68947"/>
    </source>
</evidence>
<dbReference type="GeneID" id="20353911"/>
<evidence type="ECO:0000313" key="3">
    <source>
        <dbReference type="Proteomes" id="UP000006039"/>
    </source>
</evidence>
<keyword evidence="3" id="KW-1185">Reference proteome</keyword>
<dbReference type="RefSeq" id="XP_009229623.1">
    <property type="nucleotide sequence ID" value="XM_009231359.1"/>
</dbReference>
<organism evidence="1">
    <name type="scientific">Gaeumannomyces tritici (strain R3-111a-1)</name>
    <name type="common">Wheat and barley take-all root rot fungus</name>
    <name type="synonym">Gaeumannomyces graminis var. tritici</name>
    <dbReference type="NCBI Taxonomy" id="644352"/>
    <lineage>
        <taxon>Eukaryota</taxon>
        <taxon>Fungi</taxon>
        <taxon>Dikarya</taxon>
        <taxon>Ascomycota</taxon>
        <taxon>Pezizomycotina</taxon>
        <taxon>Sordariomycetes</taxon>
        <taxon>Sordariomycetidae</taxon>
        <taxon>Magnaporthales</taxon>
        <taxon>Magnaporthaceae</taxon>
        <taxon>Gaeumannomyces</taxon>
    </lineage>
</organism>
<name>J3PIX3_GAET3</name>
<evidence type="ECO:0000313" key="1">
    <source>
        <dbReference type="EMBL" id="EJT68947.1"/>
    </source>
</evidence>
<dbReference type="VEuPathDB" id="FungiDB:GGTG_13453"/>
<protein>
    <submittedName>
        <fullName evidence="1 2">Uncharacterized protein</fullName>
    </submittedName>
</protein>
<reference evidence="2" key="4">
    <citation type="journal article" date="2015" name="G3 (Bethesda)">
        <title>Genome sequences of three phytopathogenic species of the Magnaporthaceae family of fungi.</title>
        <authorList>
            <person name="Okagaki L.H."/>
            <person name="Nunes C.C."/>
            <person name="Sailsbery J."/>
            <person name="Clay B."/>
            <person name="Brown D."/>
            <person name="John T."/>
            <person name="Oh Y."/>
            <person name="Young N."/>
            <person name="Fitzgerald M."/>
            <person name="Haas B.J."/>
            <person name="Zeng Q."/>
            <person name="Young S."/>
            <person name="Adiconis X."/>
            <person name="Fan L."/>
            <person name="Levin J.Z."/>
            <person name="Mitchell T.K."/>
            <person name="Okubara P.A."/>
            <person name="Farman M.L."/>
            <person name="Kohn L.M."/>
            <person name="Birren B."/>
            <person name="Ma L.-J."/>
            <person name="Dean R.A."/>
        </authorList>
    </citation>
    <scope>NUCLEOTIDE SEQUENCE</scope>
    <source>
        <strain evidence="2">R3-111a-1</strain>
    </source>
</reference>
<accession>J3PIX3</accession>
<reference evidence="2" key="5">
    <citation type="submission" date="2018-04" db="UniProtKB">
        <authorList>
            <consortium name="EnsemblFungi"/>
        </authorList>
    </citation>
    <scope>IDENTIFICATION</scope>
    <source>
        <strain evidence="2">R3-111a-1</strain>
    </source>
</reference>
<proteinExistence type="predicted"/>
<gene>
    <name evidence="2" type="primary">20353911</name>
    <name evidence="1" type="ORF">GGTG_13453</name>
</gene>